<dbReference type="Gene3D" id="3.40.50.300">
    <property type="entry name" value="P-loop containing nucleotide triphosphate hydrolases"/>
    <property type="match status" value="1"/>
</dbReference>
<keyword evidence="2" id="KW-1185">Reference proteome</keyword>
<sequence length="193" mass="21378">MNDQTTVAQYLQTFVDAGKASSEQTTAVNEIFTQNWLNTLGDVKNFTATELGNLNIPAGNSKRKSEWEQSLQTTKRYIPRIKTEGPVNWHSDIVVPLSMIPLYTKVKSILCEGGYVLLHGPRQYGKTSIADALCEDSDLSELAHVCIYTLTNVTQHDSSSDFWYSFANGIVGSLRRGLEPDTSWVLLANAASE</sequence>
<feature type="non-terminal residue" evidence="1">
    <location>
        <position position="1"/>
    </location>
</feature>
<gene>
    <name evidence="1" type="ORF">PBRASI_LOCUS7262</name>
</gene>
<reference evidence="1" key="1">
    <citation type="submission" date="2021-06" db="EMBL/GenBank/DDBJ databases">
        <authorList>
            <person name="Kallberg Y."/>
            <person name="Tangrot J."/>
            <person name="Rosling A."/>
        </authorList>
    </citation>
    <scope>NUCLEOTIDE SEQUENCE</scope>
    <source>
        <strain evidence="1">BR232B</strain>
    </source>
</reference>
<evidence type="ECO:0000313" key="2">
    <source>
        <dbReference type="Proteomes" id="UP000789739"/>
    </source>
</evidence>
<dbReference type="InterPro" id="IPR027417">
    <property type="entry name" value="P-loop_NTPase"/>
</dbReference>
<proteinExistence type="predicted"/>
<name>A0A9N9C7S4_9GLOM</name>
<evidence type="ECO:0000313" key="1">
    <source>
        <dbReference type="EMBL" id="CAG8593709.1"/>
    </source>
</evidence>
<comment type="caution">
    <text evidence="1">The sequence shown here is derived from an EMBL/GenBank/DDBJ whole genome shotgun (WGS) entry which is preliminary data.</text>
</comment>
<protein>
    <submittedName>
        <fullName evidence="1">6901_t:CDS:1</fullName>
    </submittedName>
</protein>
<dbReference type="EMBL" id="CAJVPI010001088">
    <property type="protein sequence ID" value="CAG8593709.1"/>
    <property type="molecule type" value="Genomic_DNA"/>
</dbReference>
<accession>A0A9N9C7S4</accession>
<dbReference type="AlphaFoldDB" id="A0A9N9C7S4"/>
<organism evidence="1 2">
    <name type="scientific">Paraglomus brasilianum</name>
    <dbReference type="NCBI Taxonomy" id="144538"/>
    <lineage>
        <taxon>Eukaryota</taxon>
        <taxon>Fungi</taxon>
        <taxon>Fungi incertae sedis</taxon>
        <taxon>Mucoromycota</taxon>
        <taxon>Glomeromycotina</taxon>
        <taxon>Glomeromycetes</taxon>
        <taxon>Paraglomerales</taxon>
        <taxon>Paraglomeraceae</taxon>
        <taxon>Paraglomus</taxon>
    </lineage>
</organism>
<dbReference type="OrthoDB" id="129307at2759"/>
<dbReference type="Proteomes" id="UP000789739">
    <property type="component" value="Unassembled WGS sequence"/>
</dbReference>